<name>A0A3N4HNE3_ASCIM</name>
<keyword evidence="2" id="KW-1133">Transmembrane helix</keyword>
<organism evidence="3 4">
    <name type="scientific">Ascobolus immersus RN42</name>
    <dbReference type="NCBI Taxonomy" id="1160509"/>
    <lineage>
        <taxon>Eukaryota</taxon>
        <taxon>Fungi</taxon>
        <taxon>Dikarya</taxon>
        <taxon>Ascomycota</taxon>
        <taxon>Pezizomycotina</taxon>
        <taxon>Pezizomycetes</taxon>
        <taxon>Pezizales</taxon>
        <taxon>Ascobolaceae</taxon>
        <taxon>Ascobolus</taxon>
    </lineage>
</organism>
<feature type="region of interest" description="Disordered" evidence="1">
    <location>
        <begin position="1"/>
        <end position="64"/>
    </location>
</feature>
<evidence type="ECO:0000313" key="3">
    <source>
        <dbReference type="EMBL" id="RPA74456.1"/>
    </source>
</evidence>
<gene>
    <name evidence="3" type="ORF">BJ508DRAFT_312834</name>
</gene>
<evidence type="ECO:0000256" key="1">
    <source>
        <dbReference type="SAM" id="MobiDB-lite"/>
    </source>
</evidence>
<keyword evidence="4" id="KW-1185">Reference proteome</keyword>
<feature type="compositionally biased region" description="Polar residues" evidence="1">
    <location>
        <begin position="23"/>
        <end position="43"/>
    </location>
</feature>
<sequence>MNPPNARDVELASFAPPSAYPNEKTSASHQPRRSFSSTISGNTFVDEPASFTPRPNPGYPTTYTHPLTAEERAAKLREHYRRKKQCCICGWSCLAAIAVIIAVALIISRVVSQKHKGDRSATVYEAMAQCAPSTAYSELFNNAKAPSKDLQKQVNAQKIRNENGKFKPMYSNQCEYHLPNYTHPKASLPYSEDGKAAESAPGPFQILLPANFNKSTPLSQDFIDRLDVLDKNKYIPLHTYPIPPPLHPFLLSPEYKDGKMACLTSALAIDNPGKKKHKEAWEKLKREIEGYKNDAVRVMPADGFVWKSEVKRLGAEKKKGDPPQEPVESWYCWLRSME</sequence>
<dbReference type="Proteomes" id="UP000275078">
    <property type="component" value="Unassembled WGS sequence"/>
</dbReference>
<evidence type="ECO:0000256" key="2">
    <source>
        <dbReference type="SAM" id="Phobius"/>
    </source>
</evidence>
<accession>A0A3N4HNE3</accession>
<dbReference type="EMBL" id="ML119789">
    <property type="protein sequence ID" value="RPA74456.1"/>
    <property type="molecule type" value="Genomic_DNA"/>
</dbReference>
<dbReference type="AlphaFoldDB" id="A0A3N4HNE3"/>
<feature type="transmembrane region" description="Helical" evidence="2">
    <location>
        <begin position="86"/>
        <end position="107"/>
    </location>
</feature>
<keyword evidence="2" id="KW-0472">Membrane</keyword>
<proteinExistence type="predicted"/>
<evidence type="ECO:0000313" key="4">
    <source>
        <dbReference type="Proteomes" id="UP000275078"/>
    </source>
</evidence>
<keyword evidence="2" id="KW-0812">Transmembrane</keyword>
<reference evidence="3 4" key="1">
    <citation type="journal article" date="2018" name="Nat. Ecol. Evol.">
        <title>Pezizomycetes genomes reveal the molecular basis of ectomycorrhizal truffle lifestyle.</title>
        <authorList>
            <person name="Murat C."/>
            <person name="Payen T."/>
            <person name="Noel B."/>
            <person name="Kuo A."/>
            <person name="Morin E."/>
            <person name="Chen J."/>
            <person name="Kohler A."/>
            <person name="Krizsan K."/>
            <person name="Balestrini R."/>
            <person name="Da Silva C."/>
            <person name="Montanini B."/>
            <person name="Hainaut M."/>
            <person name="Levati E."/>
            <person name="Barry K.W."/>
            <person name="Belfiori B."/>
            <person name="Cichocki N."/>
            <person name="Clum A."/>
            <person name="Dockter R.B."/>
            <person name="Fauchery L."/>
            <person name="Guy J."/>
            <person name="Iotti M."/>
            <person name="Le Tacon F."/>
            <person name="Lindquist E.A."/>
            <person name="Lipzen A."/>
            <person name="Malagnac F."/>
            <person name="Mello A."/>
            <person name="Molinier V."/>
            <person name="Miyauchi S."/>
            <person name="Poulain J."/>
            <person name="Riccioni C."/>
            <person name="Rubini A."/>
            <person name="Sitrit Y."/>
            <person name="Splivallo R."/>
            <person name="Traeger S."/>
            <person name="Wang M."/>
            <person name="Zifcakova L."/>
            <person name="Wipf D."/>
            <person name="Zambonelli A."/>
            <person name="Paolocci F."/>
            <person name="Nowrousian M."/>
            <person name="Ottonello S."/>
            <person name="Baldrian P."/>
            <person name="Spatafora J.W."/>
            <person name="Henrissat B."/>
            <person name="Nagy L.G."/>
            <person name="Aury J.M."/>
            <person name="Wincker P."/>
            <person name="Grigoriev I.V."/>
            <person name="Bonfante P."/>
            <person name="Martin F.M."/>
        </authorList>
    </citation>
    <scope>NUCLEOTIDE SEQUENCE [LARGE SCALE GENOMIC DNA]</scope>
    <source>
        <strain evidence="3 4">RN42</strain>
    </source>
</reference>
<protein>
    <submittedName>
        <fullName evidence="3">Uncharacterized protein</fullName>
    </submittedName>
</protein>